<proteinExistence type="predicted"/>
<dbReference type="SUPFAM" id="SSF53254">
    <property type="entry name" value="Phosphoglycerate mutase-like"/>
    <property type="match status" value="1"/>
</dbReference>
<protein>
    <submittedName>
        <fullName evidence="1">Histidine phosphatase family protein</fullName>
    </submittedName>
</protein>
<dbReference type="GO" id="GO:0016791">
    <property type="term" value="F:phosphatase activity"/>
    <property type="evidence" value="ECO:0007669"/>
    <property type="project" value="TreeGrafter"/>
</dbReference>
<reference evidence="1 2" key="1">
    <citation type="submission" date="2018-07" db="EMBL/GenBank/DDBJ databases">
        <title>Venubactetium sediminum gen. nov., sp. nov., isolated from a marine solar saltern.</title>
        <authorList>
            <person name="Wang S."/>
        </authorList>
    </citation>
    <scope>NUCLEOTIDE SEQUENCE [LARGE SCALE GENOMIC DNA]</scope>
    <source>
        <strain evidence="1 2">WD2A32</strain>
    </source>
</reference>
<sequence>MPTTTRWWWIRHAPVPADGRIYGQMDLPADVGEEAVFAGLASILPDNPVWVVSQLQRTHQTAGAILAARGQAGPGEPVVVTDLAEQHFGNLQGRPRDEVMAEQGTAWNRFWLTPADRAPEGGESFTDLVRRVERAVESLSQAHAGRDIVAVAHGGTIRAALAQALGLAPERALAFVIDNCSLTRIDHIAAPDGEEPPAWRVHAVNYDARRQAR</sequence>
<name>A0A369TEC4_9PROT</name>
<accession>A0A369TEC4</accession>
<dbReference type="InterPro" id="IPR029033">
    <property type="entry name" value="His_PPase_superfam"/>
</dbReference>
<dbReference type="EMBL" id="QPMH01000003">
    <property type="protein sequence ID" value="RDD63192.1"/>
    <property type="molecule type" value="Genomic_DNA"/>
</dbReference>
<dbReference type="GO" id="GO:0005737">
    <property type="term" value="C:cytoplasm"/>
    <property type="evidence" value="ECO:0007669"/>
    <property type="project" value="TreeGrafter"/>
</dbReference>
<dbReference type="Pfam" id="PF00300">
    <property type="entry name" value="His_Phos_1"/>
    <property type="match status" value="1"/>
</dbReference>
<dbReference type="Gene3D" id="3.40.50.1240">
    <property type="entry name" value="Phosphoglycerate mutase-like"/>
    <property type="match status" value="1"/>
</dbReference>
<dbReference type="PANTHER" id="PTHR48100">
    <property type="entry name" value="BROAD-SPECIFICITY PHOSPHATASE YOR283W-RELATED"/>
    <property type="match status" value="1"/>
</dbReference>
<evidence type="ECO:0000313" key="2">
    <source>
        <dbReference type="Proteomes" id="UP000253941"/>
    </source>
</evidence>
<dbReference type="Proteomes" id="UP000253941">
    <property type="component" value="Unassembled WGS sequence"/>
</dbReference>
<gene>
    <name evidence="1" type="ORF">DRB17_05350</name>
</gene>
<evidence type="ECO:0000313" key="1">
    <source>
        <dbReference type="EMBL" id="RDD63192.1"/>
    </source>
</evidence>
<organism evidence="1 2">
    <name type="scientific">Ferruginivarius sediminum</name>
    <dbReference type="NCBI Taxonomy" id="2661937"/>
    <lineage>
        <taxon>Bacteria</taxon>
        <taxon>Pseudomonadati</taxon>
        <taxon>Pseudomonadota</taxon>
        <taxon>Alphaproteobacteria</taxon>
        <taxon>Rhodospirillales</taxon>
        <taxon>Rhodospirillaceae</taxon>
        <taxon>Ferruginivarius</taxon>
    </lineage>
</organism>
<dbReference type="CDD" id="cd07067">
    <property type="entry name" value="HP_PGM_like"/>
    <property type="match status" value="1"/>
</dbReference>
<dbReference type="SMART" id="SM00855">
    <property type="entry name" value="PGAM"/>
    <property type="match status" value="1"/>
</dbReference>
<dbReference type="InterPro" id="IPR013078">
    <property type="entry name" value="His_Pase_superF_clade-1"/>
</dbReference>
<dbReference type="InterPro" id="IPR050275">
    <property type="entry name" value="PGM_Phosphatase"/>
</dbReference>
<keyword evidence="2" id="KW-1185">Reference proteome</keyword>
<comment type="caution">
    <text evidence="1">The sequence shown here is derived from an EMBL/GenBank/DDBJ whole genome shotgun (WGS) entry which is preliminary data.</text>
</comment>
<dbReference type="AlphaFoldDB" id="A0A369TEC4"/>
<dbReference type="RefSeq" id="WP_114581143.1">
    <property type="nucleotide sequence ID" value="NZ_QPMH01000003.1"/>
</dbReference>
<dbReference type="PANTHER" id="PTHR48100:SF1">
    <property type="entry name" value="HISTIDINE PHOSPHATASE FAMILY PROTEIN-RELATED"/>
    <property type="match status" value="1"/>
</dbReference>